<protein>
    <submittedName>
        <fullName evidence="2">Uncharacterized protein</fullName>
    </submittedName>
</protein>
<reference evidence="2" key="1">
    <citation type="submission" date="2019-10" db="EMBL/GenBank/DDBJ databases">
        <authorList>
            <consortium name="DOE Joint Genome Institute"/>
            <person name="Kuo A."/>
            <person name="Miyauchi S."/>
            <person name="Kiss E."/>
            <person name="Drula E."/>
            <person name="Kohler A."/>
            <person name="Sanchez-Garcia M."/>
            <person name="Andreopoulos B."/>
            <person name="Barry K.W."/>
            <person name="Bonito G."/>
            <person name="Buee M."/>
            <person name="Carver A."/>
            <person name="Chen C."/>
            <person name="Cichocki N."/>
            <person name="Clum A."/>
            <person name="Culley D."/>
            <person name="Crous P.W."/>
            <person name="Fauchery L."/>
            <person name="Girlanda M."/>
            <person name="Hayes R."/>
            <person name="Keri Z."/>
            <person name="LaButti K."/>
            <person name="Lipzen A."/>
            <person name="Lombard V."/>
            <person name="Magnuson J."/>
            <person name="Maillard F."/>
            <person name="Morin E."/>
            <person name="Murat C."/>
            <person name="Nolan M."/>
            <person name="Ohm R."/>
            <person name="Pangilinan J."/>
            <person name="Pereira M."/>
            <person name="Perotto S."/>
            <person name="Peter M."/>
            <person name="Riley R."/>
            <person name="Sitrit Y."/>
            <person name="Stielow B."/>
            <person name="Szollosi G."/>
            <person name="Zifcakova L."/>
            <person name="Stursova M."/>
            <person name="Spatafora J.W."/>
            <person name="Tedersoo L."/>
            <person name="Vaario L.-M."/>
            <person name="Yamada A."/>
            <person name="Yan M."/>
            <person name="Wang P."/>
            <person name="Xu J."/>
            <person name="Bruns T."/>
            <person name="Baldrian P."/>
            <person name="Vilgalys R."/>
            <person name="Henrissat B."/>
            <person name="Grigoriev I.V."/>
            <person name="Hibbett D."/>
            <person name="Nagy L.G."/>
            <person name="Martin F.M."/>
        </authorList>
    </citation>
    <scope>NUCLEOTIDE SEQUENCE</scope>
    <source>
        <strain evidence="2">BED1</strain>
    </source>
</reference>
<keyword evidence="3" id="KW-1185">Reference proteome</keyword>
<sequence>MRLRHVRSHSAISSSASEILHYILPRCPRRFAHSGVRQALGLSITILQVSRYLNEANPCRQGWVNAYRTTQFVRPPGSFPHKLRTTWKGRSSPIIASITIFTAAAVLVHRFPAITT</sequence>
<comment type="caution">
    <text evidence="2">The sequence shown here is derived from an EMBL/GenBank/DDBJ whole genome shotgun (WGS) entry which is preliminary data.</text>
</comment>
<keyword evidence="1" id="KW-0812">Transmembrane</keyword>
<proteinExistence type="predicted"/>
<dbReference type="AlphaFoldDB" id="A0AAD4C5D2"/>
<organism evidence="2 3">
    <name type="scientific">Boletus edulis BED1</name>
    <dbReference type="NCBI Taxonomy" id="1328754"/>
    <lineage>
        <taxon>Eukaryota</taxon>
        <taxon>Fungi</taxon>
        <taxon>Dikarya</taxon>
        <taxon>Basidiomycota</taxon>
        <taxon>Agaricomycotina</taxon>
        <taxon>Agaricomycetes</taxon>
        <taxon>Agaricomycetidae</taxon>
        <taxon>Boletales</taxon>
        <taxon>Boletineae</taxon>
        <taxon>Boletaceae</taxon>
        <taxon>Boletoideae</taxon>
        <taxon>Boletus</taxon>
    </lineage>
</organism>
<feature type="transmembrane region" description="Helical" evidence="1">
    <location>
        <begin position="92"/>
        <end position="111"/>
    </location>
</feature>
<evidence type="ECO:0000256" key="1">
    <source>
        <dbReference type="SAM" id="Phobius"/>
    </source>
</evidence>
<gene>
    <name evidence="2" type="ORF">L210DRAFT_3524693</name>
</gene>
<dbReference type="Proteomes" id="UP001194468">
    <property type="component" value="Unassembled WGS sequence"/>
</dbReference>
<dbReference type="EMBL" id="WHUW01000003">
    <property type="protein sequence ID" value="KAF8449376.1"/>
    <property type="molecule type" value="Genomic_DNA"/>
</dbReference>
<evidence type="ECO:0000313" key="3">
    <source>
        <dbReference type="Proteomes" id="UP001194468"/>
    </source>
</evidence>
<name>A0AAD4C5D2_BOLED</name>
<accession>A0AAD4C5D2</accession>
<evidence type="ECO:0000313" key="2">
    <source>
        <dbReference type="EMBL" id="KAF8449376.1"/>
    </source>
</evidence>
<keyword evidence="1" id="KW-1133">Transmembrane helix</keyword>
<reference evidence="2" key="2">
    <citation type="journal article" date="2020" name="Nat. Commun.">
        <title>Large-scale genome sequencing of mycorrhizal fungi provides insights into the early evolution of symbiotic traits.</title>
        <authorList>
            <person name="Miyauchi S."/>
            <person name="Kiss E."/>
            <person name="Kuo A."/>
            <person name="Drula E."/>
            <person name="Kohler A."/>
            <person name="Sanchez-Garcia M."/>
            <person name="Morin E."/>
            <person name="Andreopoulos B."/>
            <person name="Barry K.W."/>
            <person name="Bonito G."/>
            <person name="Buee M."/>
            <person name="Carver A."/>
            <person name="Chen C."/>
            <person name="Cichocki N."/>
            <person name="Clum A."/>
            <person name="Culley D."/>
            <person name="Crous P.W."/>
            <person name="Fauchery L."/>
            <person name="Girlanda M."/>
            <person name="Hayes R.D."/>
            <person name="Keri Z."/>
            <person name="LaButti K."/>
            <person name="Lipzen A."/>
            <person name="Lombard V."/>
            <person name="Magnuson J."/>
            <person name="Maillard F."/>
            <person name="Murat C."/>
            <person name="Nolan M."/>
            <person name="Ohm R.A."/>
            <person name="Pangilinan J."/>
            <person name="Pereira M.F."/>
            <person name="Perotto S."/>
            <person name="Peter M."/>
            <person name="Pfister S."/>
            <person name="Riley R."/>
            <person name="Sitrit Y."/>
            <person name="Stielow J.B."/>
            <person name="Szollosi G."/>
            <person name="Zifcakova L."/>
            <person name="Stursova M."/>
            <person name="Spatafora J.W."/>
            <person name="Tedersoo L."/>
            <person name="Vaario L.M."/>
            <person name="Yamada A."/>
            <person name="Yan M."/>
            <person name="Wang P."/>
            <person name="Xu J."/>
            <person name="Bruns T."/>
            <person name="Baldrian P."/>
            <person name="Vilgalys R."/>
            <person name="Dunand C."/>
            <person name="Henrissat B."/>
            <person name="Grigoriev I.V."/>
            <person name="Hibbett D."/>
            <person name="Nagy L.G."/>
            <person name="Martin F.M."/>
        </authorList>
    </citation>
    <scope>NUCLEOTIDE SEQUENCE</scope>
    <source>
        <strain evidence="2">BED1</strain>
    </source>
</reference>
<keyword evidence="1" id="KW-0472">Membrane</keyword>